<dbReference type="InterPro" id="IPR036097">
    <property type="entry name" value="HisK_dim/P_sf"/>
</dbReference>
<dbReference type="InterPro" id="IPR003661">
    <property type="entry name" value="HisK_dim/P_dom"/>
</dbReference>
<evidence type="ECO:0000256" key="5">
    <source>
        <dbReference type="ARBA" id="ARBA00022679"/>
    </source>
</evidence>
<evidence type="ECO:0000256" key="7">
    <source>
        <dbReference type="PROSITE-ProRule" id="PRU00169"/>
    </source>
</evidence>
<dbReference type="Gene3D" id="6.10.340.10">
    <property type="match status" value="1"/>
</dbReference>
<evidence type="ECO:0000259" key="11">
    <source>
        <dbReference type="PROSITE" id="PS50885"/>
    </source>
</evidence>
<dbReference type="SUPFAM" id="SSF158472">
    <property type="entry name" value="HAMP domain-like"/>
    <property type="match status" value="1"/>
</dbReference>
<dbReference type="GO" id="GO:0000155">
    <property type="term" value="F:phosphorelay sensor kinase activity"/>
    <property type="evidence" value="ECO:0007669"/>
    <property type="project" value="InterPro"/>
</dbReference>
<dbReference type="InterPro" id="IPR005467">
    <property type="entry name" value="His_kinase_dom"/>
</dbReference>
<dbReference type="Pfam" id="PF00072">
    <property type="entry name" value="Response_reg"/>
    <property type="match status" value="1"/>
</dbReference>
<dbReference type="InterPro" id="IPR036890">
    <property type="entry name" value="HATPase_C_sf"/>
</dbReference>
<dbReference type="Proteomes" id="UP000501991">
    <property type="component" value="Chromosome"/>
</dbReference>
<feature type="transmembrane region" description="Helical" evidence="8">
    <location>
        <begin position="12"/>
        <end position="32"/>
    </location>
</feature>
<dbReference type="SMART" id="SM00387">
    <property type="entry name" value="HATPase_c"/>
    <property type="match status" value="1"/>
</dbReference>
<dbReference type="SMART" id="SM00304">
    <property type="entry name" value="HAMP"/>
    <property type="match status" value="1"/>
</dbReference>
<keyword evidence="6" id="KW-0418">Kinase</keyword>
<dbReference type="Gene3D" id="3.40.50.2300">
    <property type="match status" value="1"/>
</dbReference>
<dbReference type="InterPro" id="IPR011006">
    <property type="entry name" value="CheY-like_superfamily"/>
</dbReference>
<dbReference type="InterPro" id="IPR003660">
    <property type="entry name" value="HAMP_dom"/>
</dbReference>
<dbReference type="SUPFAM" id="SSF52172">
    <property type="entry name" value="CheY-like"/>
    <property type="match status" value="1"/>
</dbReference>
<feature type="transmembrane region" description="Helical" evidence="8">
    <location>
        <begin position="157"/>
        <end position="181"/>
    </location>
</feature>
<keyword evidence="8" id="KW-0472">Membrane</keyword>
<evidence type="ECO:0000259" key="10">
    <source>
        <dbReference type="PROSITE" id="PS50110"/>
    </source>
</evidence>
<dbReference type="PROSITE" id="PS50110">
    <property type="entry name" value="RESPONSE_REGULATORY"/>
    <property type="match status" value="1"/>
</dbReference>
<dbReference type="PROSITE" id="PS50109">
    <property type="entry name" value="HIS_KIN"/>
    <property type="match status" value="1"/>
</dbReference>
<dbReference type="CDD" id="cd00082">
    <property type="entry name" value="HisKA"/>
    <property type="match status" value="1"/>
</dbReference>
<evidence type="ECO:0000313" key="13">
    <source>
        <dbReference type="Proteomes" id="UP000501991"/>
    </source>
</evidence>
<dbReference type="KEGG" id="azq:G3580_12635"/>
<dbReference type="RefSeq" id="WP_173766027.1">
    <property type="nucleotide sequence ID" value="NZ_CP048836.1"/>
</dbReference>
<dbReference type="Pfam" id="PF00672">
    <property type="entry name" value="HAMP"/>
    <property type="match status" value="1"/>
</dbReference>
<evidence type="ECO:0000256" key="6">
    <source>
        <dbReference type="ARBA" id="ARBA00022777"/>
    </source>
</evidence>
<dbReference type="SMART" id="SM00388">
    <property type="entry name" value="HisKA"/>
    <property type="match status" value="1"/>
</dbReference>
<name>A0A6C1B419_9RHOO</name>
<dbReference type="PANTHER" id="PTHR45339">
    <property type="entry name" value="HYBRID SIGNAL TRANSDUCTION HISTIDINE KINASE J"/>
    <property type="match status" value="1"/>
</dbReference>
<proteinExistence type="predicted"/>
<dbReference type="Pfam" id="PF02518">
    <property type="entry name" value="HATPase_c"/>
    <property type="match status" value="1"/>
</dbReference>
<dbReference type="SMART" id="SM00448">
    <property type="entry name" value="REC"/>
    <property type="match status" value="1"/>
</dbReference>
<protein>
    <recommendedName>
        <fullName evidence="3">histidine kinase</fullName>
        <ecNumber evidence="3">2.7.13.3</ecNumber>
    </recommendedName>
</protein>
<dbReference type="CDD" id="cd17546">
    <property type="entry name" value="REC_hyHK_CKI1_RcsC-like"/>
    <property type="match status" value="1"/>
</dbReference>
<organism evidence="12 13">
    <name type="scientific">Nitrogeniibacter mangrovi</name>
    <dbReference type="NCBI Taxonomy" id="2016596"/>
    <lineage>
        <taxon>Bacteria</taxon>
        <taxon>Pseudomonadati</taxon>
        <taxon>Pseudomonadota</taxon>
        <taxon>Betaproteobacteria</taxon>
        <taxon>Rhodocyclales</taxon>
        <taxon>Zoogloeaceae</taxon>
        <taxon>Nitrogeniibacter</taxon>
    </lineage>
</organism>
<feature type="domain" description="Response regulatory" evidence="10">
    <location>
        <begin position="508"/>
        <end position="624"/>
    </location>
</feature>
<accession>A0A6C1B419</accession>
<feature type="modified residue" description="4-aspartylphosphate" evidence="7">
    <location>
        <position position="557"/>
    </location>
</feature>
<dbReference type="InterPro" id="IPR003594">
    <property type="entry name" value="HATPase_dom"/>
</dbReference>
<dbReference type="PRINTS" id="PR00344">
    <property type="entry name" value="BCTRLSENSOR"/>
</dbReference>
<dbReference type="SUPFAM" id="SSF55874">
    <property type="entry name" value="ATPase domain of HSP90 chaperone/DNA topoisomerase II/histidine kinase"/>
    <property type="match status" value="1"/>
</dbReference>
<dbReference type="PANTHER" id="PTHR45339:SF5">
    <property type="entry name" value="HISTIDINE KINASE"/>
    <property type="match status" value="1"/>
</dbReference>
<gene>
    <name evidence="12" type="ORF">G3580_12635</name>
</gene>
<evidence type="ECO:0000256" key="2">
    <source>
        <dbReference type="ARBA" id="ARBA00004370"/>
    </source>
</evidence>
<dbReference type="InterPro" id="IPR001789">
    <property type="entry name" value="Sig_transdc_resp-reg_receiver"/>
</dbReference>
<dbReference type="InterPro" id="IPR004358">
    <property type="entry name" value="Sig_transdc_His_kin-like_C"/>
</dbReference>
<keyword evidence="13" id="KW-1185">Reference proteome</keyword>
<dbReference type="CDD" id="cd06225">
    <property type="entry name" value="HAMP"/>
    <property type="match status" value="1"/>
</dbReference>
<dbReference type="Pfam" id="PF00512">
    <property type="entry name" value="HisKA"/>
    <property type="match status" value="1"/>
</dbReference>
<evidence type="ECO:0000256" key="3">
    <source>
        <dbReference type="ARBA" id="ARBA00012438"/>
    </source>
</evidence>
<reference evidence="12 13" key="1">
    <citation type="submission" date="2020-02" db="EMBL/GenBank/DDBJ databases">
        <title>Nitrogenibacter mangrovi gen. nov., sp. nov. isolated from mangrove sediment, a denitrifying betaproteobacterium.</title>
        <authorList>
            <person name="Liao H."/>
            <person name="Tian Y."/>
        </authorList>
    </citation>
    <scope>NUCLEOTIDE SEQUENCE [LARGE SCALE GENOMIC DNA]</scope>
    <source>
        <strain evidence="12 13">M9-3-2</strain>
    </source>
</reference>
<keyword evidence="4 7" id="KW-0597">Phosphoprotein</keyword>
<feature type="domain" description="Histidine kinase" evidence="9">
    <location>
        <begin position="259"/>
        <end position="484"/>
    </location>
</feature>
<dbReference type="EC" id="2.7.13.3" evidence="3"/>
<dbReference type="AlphaFoldDB" id="A0A6C1B419"/>
<evidence type="ECO:0000313" key="12">
    <source>
        <dbReference type="EMBL" id="QID18406.1"/>
    </source>
</evidence>
<evidence type="ECO:0000256" key="4">
    <source>
        <dbReference type="ARBA" id="ARBA00022553"/>
    </source>
</evidence>
<evidence type="ECO:0000259" key="9">
    <source>
        <dbReference type="PROSITE" id="PS50109"/>
    </source>
</evidence>
<evidence type="ECO:0000256" key="8">
    <source>
        <dbReference type="SAM" id="Phobius"/>
    </source>
</evidence>
<dbReference type="Gene3D" id="3.30.565.10">
    <property type="entry name" value="Histidine kinase-like ATPase, C-terminal domain"/>
    <property type="match status" value="1"/>
</dbReference>
<dbReference type="GO" id="GO:0016020">
    <property type="term" value="C:membrane"/>
    <property type="evidence" value="ECO:0007669"/>
    <property type="project" value="UniProtKB-SubCell"/>
</dbReference>
<evidence type="ECO:0000256" key="1">
    <source>
        <dbReference type="ARBA" id="ARBA00000085"/>
    </source>
</evidence>
<comment type="subcellular location">
    <subcellularLocation>
        <location evidence="2">Membrane</location>
    </subcellularLocation>
</comment>
<keyword evidence="5" id="KW-0808">Transferase</keyword>
<sequence length="673" mass="71627">MKLRHLSFRWKAIIGIALIEAVALTMTITAALGQMERGQARQIRQSAATAIDLYSVAISDALLSSDLAKIEAVSSDLVTHGGAQLVRVFDMDGRLVARQGKALALDRPFDAQNEPLDPDGVFEVGDTIRAGDVPIGRVEIGIENTEARAELGKARRLAGIAAVTGMCLAALFSWLLGGWLARSISGLAGAAERIAGGELGSRAPEHGESEVVSVARSFNRMAEALERRDREREALLGQAEAAAEQARQADQAKSSFLAAMSHEIRTPLNGVIGLARIIAGEASGRSGQDVLVGQLVEASDQLRHVVDDVLDFSKVEAGALQLDSAPFDPAHILQVCLAAHRVTAREQGIDIELTVDPAGPLPPALVGDATRLAQIVNNFLSNAVKFSHRGQIRVHASATPVADAAAAARLRIEVQDNGPGVDPAQIDALFEPFRQADASINRRHGGTGLGLTICRRLARAMGGDVGCRNADHGAVFWLEIPFGEVASDSLPVRADAIDEASERLDGLRILVVDDNRINRTVAEHVLRRVGAEVVAVGDGADGVKTALRESVDAVLMDLQMPEVDGKAATRQILDALGEEAPPIIALTANALAEERAECLAIGMVDYLTKPFDARAVVHAVRAVAQRPPPEASRTPVATEDLRWSRAAPFEEFDHDAAIRRFGGTRHCCARCSK</sequence>
<keyword evidence="8" id="KW-0812">Transmembrane</keyword>
<feature type="domain" description="HAMP" evidence="11">
    <location>
        <begin position="178"/>
        <end position="230"/>
    </location>
</feature>
<dbReference type="EMBL" id="CP048836">
    <property type="protein sequence ID" value="QID18406.1"/>
    <property type="molecule type" value="Genomic_DNA"/>
</dbReference>
<dbReference type="SUPFAM" id="SSF47384">
    <property type="entry name" value="Homodimeric domain of signal transducing histidine kinase"/>
    <property type="match status" value="1"/>
</dbReference>
<dbReference type="PROSITE" id="PS50885">
    <property type="entry name" value="HAMP"/>
    <property type="match status" value="1"/>
</dbReference>
<keyword evidence="8" id="KW-1133">Transmembrane helix</keyword>
<dbReference type="Gene3D" id="1.10.287.130">
    <property type="match status" value="1"/>
</dbReference>
<dbReference type="CDD" id="cd16922">
    <property type="entry name" value="HATPase_EvgS-ArcB-TorS-like"/>
    <property type="match status" value="1"/>
</dbReference>
<comment type="catalytic activity">
    <reaction evidence="1">
        <text>ATP + protein L-histidine = ADP + protein N-phospho-L-histidine.</text>
        <dbReference type="EC" id="2.7.13.3"/>
    </reaction>
</comment>